<dbReference type="EMBL" id="JBGFFX010000011">
    <property type="protein sequence ID" value="MEY8772234.1"/>
    <property type="molecule type" value="Genomic_DNA"/>
</dbReference>
<feature type="signal peptide" evidence="1">
    <location>
        <begin position="1"/>
        <end position="21"/>
    </location>
</feature>
<organism evidence="2 3">
    <name type="scientific">Erwinia aeris</name>
    <dbReference type="NCBI Taxonomy" id="3239803"/>
    <lineage>
        <taxon>Bacteria</taxon>
        <taxon>Pseudomonadati</taxon>
        <taxon>Pseudomonadota</taxon>
        <taxon>Gammaproteobacteria</taxon>
        <taxon>Enterobacterales</taxon>
        <taxon>Erwiniaceae</taxon>
        <taxon>Erwinia</taxon>
    </lineage>
</organism>
<sequence length="351" mass="37704">MNHLYKLAFTALTMFAAPVIAQESGVSFYHKAWSVACDNTLTCRIGGHSVQENVGGVLLTRAPGEHTATAGEIILPEDRENEAPVKKLTLWLNGQPAGEATQKANRWWLSEAQTLALIDAVKGSGTVGFKSDRESFQLSGEGAYAALLKVDDVQGRIGTPGAWVKKGDRPESGVAKAVAMPVIQAVKVSPAQPSVLTKKEAEALRPQLLAVLTSEQQCDYLTSVGEKDVNGNIISGDITATPLDDTHTLLSTQCWGAAYNQGYGYWVTDSQLKAKPVAVTTDAQTWHDGVITNVFMGSSAGSCASKEEWIWDGAAFRQSLATINDGCWFPRTLGNREIPGLLSEIKREGIK</sequence>
<evidence type="ECO:0000313" key="3">
    <source>
        <dbReference type="Proteomes" id="UP001565243"/>
    </source>
</evidence>
<dbReference type="Proteomes" id="UP001565243">
    <property type="component" value="Unassembled WGS sequence"/>
</dbReference>
<name>A0ABV4EBD2_9GAMM</name>
<keyword evidence="1" id="KW-0732">Signal</keyword>
<dbReference type="InterPro" id="IPR009560">
    <property type="entry name" value="DUF1176"/>
</dbReference>
<evidence type="ECO:0000313" key="2">
    <source>
        <dbReference type="EMBL" id="MEY8772234.1"/>
    </source>
</evidence>
<dbReference type="RefSeq" id="WP_369896285.1">
    <property type="nucleotide sequence ID" value="NZ_JBGFFX010000011.1"/>
</dbReference>
<comment type="caution">
    <text evidence="2">The sequence shown here is derived from an EMBL/GenBank/DDBJ whole genome shotgun (WGS) entry which is preliminary data.</text>
</comment>
<reference evidence="2 3" key="1">
    <citation type="submission" date="2024-07" db="EMBL/GenBank/DDBJ databases">
        <authorList>
            <person name="Hebao G."/>
        </authorList>
    </citation>
    <scope>NUCLEOTIDE SEQUENCE [LARGE SCALE GENOMIC DNA]</scope>
    <source>
        <strain evidence="2 3">ACCC 02193</strain>
    </source>
</reference>
<feature type="chain" id="PRO_5047223148" evidence="1">
    <location>
        <begin position="22"/>
        <end position="351"/>
    </location>
</feature>
<protein>
    <submittedName>
        <fullName evidence="2">DUF1176 domain-containing protein</fullName>
    </submittedName>
</protein>
<gene>
    <name evidence="2" type="ORF">AB6T85_17655</name>
</gene>
<dbReference type="Pfam" id="PF06674">
    <property type="entry name" value="DUF1176"/>
    <property type="match status" value="1"/>
</dbReference>
<keyword evidence="3" id="KW-1185">Reference proteome</keyword>
<evidence type="ECO:0000256" key="1">
    <source>
        <dbReference type="SAM" id="SignalP"/>
    </source>
</evidence>
<proteinExistence type="predicted"/>
<accession>A0ABV4EBD2</accession>